<evidence type="ECO:0000313" key="2">
    <source>
        <dbReference type="Proteomes" id="UP000027073"/>
    </source>
</evidence>
<dbReference type="HOGENOM" id="CLU_027591_0_0_1"/>
<gene>
    <name evidence="1" type="ORF">PLEOSDRAFT_1087975</name>
</gene>
<sequence length="482" mass="52409">MQAASHGLWGFARKPNIGFGPPLPLGGNTTAKAHRSIHIPSFLNHAPSPKVLNVGAAQRLLSQTRNILTSFVAHLTAPGLGTVSPSFGRGMHTAVGRTAGFNARASIQQGFSFPARVSIGRPLHGAPYLPRAPVTPRSVMQVGLGTARQFSTGRPIFQHLVENVPVAGRAFYEADWEVKLREEREMMVAKHRKEKKAAKRTTSMLKPRVQNIIASDIVNEAPSATELDTYFPLPEVANVTTYLLIPLAPTPTSRIPLSATITEDPFRFPLREIGRMHTSYTQHRTKVSSLFTRLDAGNVWSKNVTCSAYSHGAAVGDGEGVCTILKVEFVGWTKAEVRSVIGESGTGWCVLEEVTSAIEEDRDDTDSILSGMTSDTGNDSIGFSPSQSFVMPTLDLPQTSGWSSPPPELGRNLPSLIGSDFDFAQWSDSDPGSLVSSPRRCTSPIFVDPPSENGYFGFSSDFLRRRADTVRDESDPWEDVFS</sequence>
<dbReference type="EMBL" id="KL198004">
    <property type="protein sequence ID" value="KDQ33915.1"/>
    <property type="molecule type" value="Genomic_DNA"/>
</dbReference>
<protein>
    <submittedName>
        <fullName evidence="1">Uncharacterized protein</fullName>
    </submittedName>
</protein>
<dbReference type="STRING" id="1137138.A0A067P3V6"/>
<name>A0A067P3V6_PLEO1</name>
<dbReference type="Proteomes" id="UP000027073">
    <property type="component" value="Unassembled WGS sequence"/>
</dbReference>
<dbReference type="AlphaFoldDB" id="A0A067P3V6"/>
<proteinExistence type="predicted"/>
<dbReference type="VEuPathDB" id="FungiDB:PLEOSDRAFT_1087975"/>
<dbReference type="InParanoid" id="A0A067P3V6"/>
<accession>A0A067P3V6</accession>
<reference evidence="2" key="1">
    <citation type="journal article" date="2014" name="Proc. Natl. Acad. Sci. U.S.A.">
        <title>Extensive sampling of basidiomycete genomes demonstrates inadequacy of the white-rot/brown-rot paradigm for wood decay fungi.</title>
        <authorList>
            <person name="Riley R."/>
            <person name="Salamov A.A."/>
            <person name="Brown D.W."/>
            <person name="Nagy L.G."/>
            <person name="Floudas D."/>
            <person name="Held B.W."/>
            <person name="Levasseur A."/>
            <person name="Lombard V."/>
            <person name="Morin E."/>
            <person name="Otillar R."/>
            <person name="Lindquist E.A."/>
            <person name="Sun H."/>
            <person name="LaButti K.M."/>
            <person name="Schmutz J."/>
            <person name="Jabbour D."/>
            <person name="Luo H."/>
            <person name="Baker S.E."/>
            <person name="Pisabarro A.G."/>
            <person name="Walton J.D."/>
            <person name="Blanchette R.A."/>
            <person name="Henrissat B."/>
            <person name="Martin F."/>
            <person name="Cullen D."/>
            <person name="Hibbett D.S."/>
            <person name="Grigoriev I.V."/>
        </authorList>
    </citation>
    <scope>NUCLEOTIDE SEQUENCE [LARGE SCALE GENOMIC DNA]</scope>
    <source>
        <strain evidence="2">PC15</strain>
    </source>
</reference>
<evidence type="ECO:0000313" key="1">
    <source>
        <dbReference type="EMBL" id="KDQ33915.1"/>
    </source>
</evidence>
<organism evidence="1 2">
    <name type="scientific">Pleurotus ostreatus (strain PC15)</name>
    <name type="common">Oyster mushroom</name>
    <dbReference type="NCBI Taxonomy" id="1137138"/>
    <lineage>
        <taxon>Eukaryota</taxon>
        <taxon>Fungi</taxon>
        <taxon>Dikarya</taxon>
        <taxon>Basidiomycota</taxon>
        <taxon>Agaricomycotina</taxon>
        <taxon>Agaricomycetes</taxon>
        <taxon>Agaricomycetidae</taxon>
        <taxon>Agaricales</taxon>
        <taxon>Pleurotineae</taxon>
        <taxon>Pleurotaceae</taxon>
        <taxon>Pleurotus</taxon>
    </lineage>
</organism>
<dbReference type="OrthoDB" id="2585251at2759"/>